<dbReference type="InterPro" id="IPR001173">
    <property type="entry name" value="Glyco_trans_2-like"/>
</dbReference>
<dbReference type="SUPFAM" id="SSF53448">
    <property type="entry name" value="Nucleotide-diphospho-sugar transferases"/>
    <property type="match status" value="1"/>
</dbReference>
<dbReference type="AlphaFoldDB" id="A0A3M9M3S0"/>
<dbReference type="Gene3D" id="3.90.550.10">
    <property type="entry name" value="Spore Coat Polysaccharide Biosynthesis Protein SpsA, Chain A"/>
    <property type="match status" value="1"/>
</dbReference>
<sequence length="499" mass="53660">MPGGWCTARSCRPTRASAVSESDVLPTGFEVALSASTHRCTDGRTLYGEAGTIVRLRSAAVARLDAHGAVRVTDRTSRVLARTLLDRGLAAPVWRDAALGGTGDITLVVPVRDRPDGVDRLLAGCAGVPAIVVDDGSRDPAALRVVCERYGARLLRHEHSRGPAAARNTGLAHAATELVAFADSDVVLGADTLELLRRHFVDPQVGLVAPRILGLEPDGGVLHRYEAASSSLDLGAEPALVRPHARVSYVPSAMLLARKSALGNGFDESMQVAEDVDLVWRVSAQWAVRYEPEARVRHEHRVHFDEWFARRMLYGTGAAPLATRHGSAVAPAVLTPWTAAVTAGLLAQRRWSPVLVAGASAVLWCRLRHRFADSDDPAGSATALTKVALRAALEQTASIATRHYVPVFLALAPFSRRARRAYLVSAVAAGLVDHRRKQPKLDPVRFIGLRALDDLAYGLGLWQGVLAERSPRALLPLVKGVRLDVTRRGRSSNRPCRAG</sequence>
<dbReference type="PANTHER" id="PTHR43646">
    <property type="entry name" value="GLYCOSYLTRANSFERASE"/>
    <property type="match status" value="1"/>
</dbReference>
<comment type="caution">
    <text evidence="2">The sequence shown here is derived from an EMBL/GenBank/DDBJ whole genome shotgun (WGS) entry which is preliminary data.</text>
</comment>
<dbReference type="NCBIfam" id="TIGR03965">
    <property type="entry name" value="mycofact_glyco"/>
    <property type="match status" value="1"/>
</dbReference>
<organism evidence="2 3">
    <name type="scientific">Flexivirga caeni</name>
    <dbReference type="NCBI Taxonomy" id="2294115"/>
    <lineage>
        <taxon>Bacteria</taxon>
        <taxon>Bacillati</taxon>
        <taxon>Actinomycetota</taxon>
        <taxon>Actinomycetes</taxon>
        <taxon>Micrococcales</taxon>
        <taxon>Dermacoccaceae</taxon>
        <taxon>Flexivirga</taxon>
    </lineage>
</organism>
<proteinExistence type="predicted"/>
<dbReference type="Pfam" id="PF00535">
    <property type="entry name" value="Glycos_transf_2"/>
    <property type="match status" value="1"/>
</dbReference>
<evidence type="ECO:0000313" key="2">
    <source>
        <dbReference type="EMBL" id="RNI19847.1"/>
    </source>
</evidence>
<accession>A0A3M9M3S0</accession>
<dbReference type="InterPro" id="IPR029044">
    <property type="entry name" value="Nucleotide-diphossugar_trans"/>
</dbReference>
<dbReference type="PANTHER" id="PTHR43646:SF6">
    <property type="entry name" value="PRE-MYCOFACTOCIN GLYCOSYLTRANSFERASE"/>
    <property type="match status" value="1"/>
</dbReference>
<dbReference type="InterPro" id="IPR023981">
    <property type="entry name" value="MftF"/>
</dbReference>
<dbReference type="Proteomes" id="UP000271678">
    <property type="component" value="Unassembled WGS sequence"/>
</dbReference>
<dbReference type="EMBL" id="RJJQ01000018">
    <property type="protein sequence ID" value="RNI19847.1"/>
    <property type="molecule type" value="Genomic_DNA"/>
</dbReference>
<keyword evidence="2" id="KW-0808">Transferase</keyword>
<gene>
    <name evidence="2" type="primary">mftF</name>
    <name evidence="2" type="ORF">EFY87_15570</name>
</gene>
<feature type="domain" description="Glycosyltransferase 2-like" evidence="1">
    <location>
        <begin position="110"/>
        <end position="239"/>
    </location>
</feature>
<reference evidence="2 3" key="1">
    <citation type="submission" date="2018-11" db="EMBL/GenBank/DDBJ databases">
        <title>Draft genome of Simplicispira Flexivirga sp. BO-16.</title>
        <authorList>
            <person name="Im W.T."/>
        </authorList>
    </citation>
    <scope>NUCLEOTIDE SEQUENCE [LARGE SCALE GENOMIC DNA]</scope>
    <source>
        <strain evidence="2 3">BO-16</strain>
    </source>
</reference>
<protein>
    <submittedName>
        <fullName evidence="2">Mycofactocin system glycosyltransferase</fullName>
    </submittedName>
</protein>
<name>A0A3M9M3S0_9MICO</name>
<keyword evidence="3" id="KW-1185">Reference proteome</keyword>
<dbReference type="GO" id="GO:0016740">
    <property type="term" value="F:transferase activity"/>
    <property type="evidence" value="ECO:0007669"/>
    <property type="project" value="UniProtKB-KW"/>
</dbReference>
<evidence type="ECO:0000313" key="3">
    <source>
        <dbReference type="Proteomes" id="UP000271678"/>
    </source>
</evidence>
<evidence type="ECO:0000259" key="1">
    <source>
        <dbReference type="Pfam" id="PF00535"/>
    </source>
</evidence>